<reference evidence="2" key="1">
    <citation type="submission" date="2025-08" db="UniProtKB">
        <authorList>
            <consortium name="Ensembl"/>
        </authorList>
    </citation>
    <scope>IDENTIFICATION</scope>
</reference>
<evidence type="ECO:0000313" key="3">
    <source>
        <dbReference type="Proteomes" id="UP000233220"/>
    </source>
</evidence>
<evidence type="ECO:0000313" key="2">
    <source>
        <dbReference type="Ensembl" id="ENSSBOP00000006349.1"/>
    </source>
</evidence>
<evidence type="ECO:0000256" key="1">
    <source>
        <dbReference type="SAM" id="MobiDB-lite"/>
    </source>
</evidence>
<reference evidence="2" key="2">
    <citation type="submission" date="2025-09" db="UniProtKB">
        <authorList>
            <consortium name="Ensembl"/>
        </authorList>
    </citation>
    <scope>IDENTIFICATION</scope>
</reference>
<feature type="compositionally biased region" description="Polar residues" evidence="1">
    <location>
        <begin position="1"/>
        <end position="18"/>
    </location>
</feature>
<dbReference type="Proteomes" id="UP000233220">
    <property type="component" value="Unplaced"/>
</dbReference>
<accession>A0A2K6SG58</accession>
<feature type="region of interest" description="Disordered" evidence="1">
    <location>
        <begin position="1"/>
        <end position="26"/>
    </location>
</feature>
<sequence length="88" mass="9689">MKPSTSTPCKQVLQTHPPNGNRDPRLAELDSDAALLSQSWYPLKPDCGRTVFPGNLLRMVLANASGRKGNLRAEGKCRKWGIFREAAP</sequence>
<protein>
    <submittedName>
        <fullName evidence="2">Uncharacterized protein</fullName>
    </submittedName>
</protein>
<keyword evidence="3" id="KW-1185">Reference proteome</keyword>
<dbReference type="GeneTree" id="ENSGT00910000147091"/>
<dbReference type="AlphaFoldDB" id="A0A2K6SG58"/>
<proteinExistence type="predicted"/>
<organism evidence="2 3">
    <name type="scientific">Saimiri boliviensis boliviensis</name>
    <name type="common">Bolivian squirrel monkey</name>
    <dbReference type="NCBI Taxonomy" id="39432"/>
    <lineage>
        <taxon>Eukaryota</taxon>
        <taxon>Metazoa</taxon>
        <taxon>Chordata</taxon>
        <taxon>Craniata</taxon>
        <taxon>Vertebrata</taxon>
        <taxon>Euteleostomi</taxon>
        <taxon>Mammalia</taxon>
        <taxon>Eutheria</taxon>
        <taxon>Euarchontoglires</taxon>
        <taxon>Primates</taxon>
        <taxon>Haplorrhini</taxon>
        <taxon>Platyrrhini</taxon>
        <taxon>Cebidae</taxon>
        <taxon>Saimiriinae</taxon>
        <taxon>Saimiri</taxon>
    </lineage>
</organism>
<dbReference type="Ensembl" id="ENSSBOT00000023076.1">
    <property type="protein sequence ID" value="ENSSBOP00000006349.1"/>
    <property type="gene ID" value="ENSSBOG00000020134.1"/>
</dbReference>
<dbReference type="OMA" id="KPACGRT"/>
<name>A0A2K6SG58_SAIBB</name>